<dbReference type="GO" id="GO:0005524">
    <property type="term" value="F:ATP binding"/>
    <property type="evidence" value="ECO:0007669"/>
    <property type="project" value="UniProtKB-KW"/>
</dbReference>
<evidence type="ECO:0000256" key="10">
    <source>
        <dbReference type="PIRNR" id="PIRNR010340"/>
    </source>
</evidence>
<dbReference type="Gene3D" id="3.40.50.410">
    <property type="entry name" value="von Willebrand factor, type A domain"/>
    <property type="match status" value="1"/>
</dbReference>
<feature type="compositionally biased region" description="Basic and acidic residues" evidence="11">
    <location>
        <begin position="4116"/>
        <end position="4133"/>
    </location>
</feature>
<keyword evidence="5" id="KW-0597">Phosphoprotein</keyword>
<feature type="compositionally biased region" description="Acidic residues" evidence="11">
    <location>
        <begin position="4299"/>
        <end position="4322"/>
    </location>
</feature>
<evidence type="ECO:0000256" key="2">
    <source>
        <dbReference type="ARBA" id="ARBA00004642"/>
    </source>
</evidence>
<dbReference type="GO" id="GO:0005730">
    <property type="term" value="C:nucleolus"/>
    <property type="evidence" value="ECO:0007669"/>
    <property type="project" value="UniProtKB-SubCell"/>
</dbReference>
<reference evidence="14" key="1">
    <citation type="journal article" date="2014" name="Proc. Natl. Acad. Sci. U.S.A.">
        <title>Extensive sampling of basidiomycete genomes demonstrates inadequacy of the white-rot/brown-rot paradigm for wood decay fungi.</title>
        <authorList>
            <person name="Riley R."/>
            <person name="Salamov A.A."/>
            <person name="Brown D.W."/>
            <person name="Nagy L.G."/>
            <person name="Floudas D."/>
            <person name="Held B.W."/>
            <person name="Levasseur A."/>
            <person name="Lombard V."/>
            <person name="Morin E."/>
            <person name="Otillar R."/>
            <person name="Lindquist E.A."/>
            <person name="Sun H."/>
            <person name="LaButti K.M."/>
            <person name="Schmutz J."/>
            <person name="Jabbour D."/>
            <person name="Luo H."/>
            <person name="Baker S.E."/>
            <person name="Pisabarro A.G."/>
            <person name="Walton J.D."/>
            <person name="Blanchette R.A."/>
            <person name="Henrissat B."/>
            <person name="Martin F."/>
            <person name="Cullen D."/>
            <person name="Hibbett D.S."/>
            <person name="Grigoriev I.V."/>
        </authorList>
    </citation>
    <scope>NUCLEOTIDE SEQUENCE [LARGE SCALE GENOMIC DNA]</scope>
    <source>
        <strain evidence="14">CBS 339.88</strain>
    </source>
</reference>
<dbReference type="STRING" id="685588.A0A067THH8"/>
<evidence type="ECO:0000256" key="9">
    <source>
        <dbReference type="ARBA" id="ARBA00023242"/>
    </source>
</evidence>
<comment type="function">
    <text evidence="10">Nuclear chaperone required for maturation and nuclear export of pre-60S ribosome subunits.</text>
</comment>
<evidence type="ECO:0000313" key="14">
    <source>
        <dbReference type="Proteomes" id="UP000027222"/>
    </source>
</evidence>
<feature type="compositionally biased region" description="Basic and acidic residues" evidence="11">
    <location>
        <begin position="4289"/>
        <end position="4298"/>
    </location>
</feature>
<evidence type="ECO:0000259" key="12">
    <source>
        <dbReference type="PROSITE" id="PS50234"/>
    </source>
</evidence>
<evidence type="ECO:0000313" key="13">
    <source>
        <dbReference type="EMBL" id="KDR82591.1"/>
    </source>
</evidence>
<dbReference type="PIRSF" id="PIRSF010340">
    <property type="entry name" value="Midasin"/>
    <property type="match status" value="1"/>
</dbReference>
<keyword evidence="14" id="KW-1185">Reference proteome</keyword>
<dbReference type="SUPFAM" id="SSF52540">
    <property type="entry name" value="P-loop containing nucleoside triphosphate hydrolases"/>
    <property type="match status" value="6"/>
</dbReference>
<dbReference type="OrthoDB" id="5186at2759"/>
<dbReference type="InterPro" id="IPR011704">
    <property type="entry name" value="ATPase_dyneun-rel_AAA"/>
</dbReference>
<accession>A0A067THH8</accession>
<dbReference type="Pfam" id="PF21108">
    <property type="entry name" value="MDN1_4th"/>
    <property type="match status" value="1"/>
</dbReference>
<dbReference type="InterPro" id="IPR003593">
    <property type="entry name" value="AAA+_ATPase"/>
</dbReference>
<dbReference type="SUPFAM" id="SSF53300">
    <property type="entry name" value="vWA-like"/>
    <property type="match status" value="1"/>
</dbReference>
<keyword evidence="7 10" id="KW-0067">ATP-binding</keyword>
<dbReference type="GO" id="GO:0000027">
    <property type="term" value="P:ribosomal large subunit assembly"/>
    <property type="evidence" value="ECO:0007669"/>
    <property type="project" value="InterPro"/>
</dbReference>
<dbReference type="EMBL" id="KL142369">
    <property type="protein sequence ID" value="KDR82591.1"/>
    <property type="molecule type" value="Genomic_DNA"/>
</dbReference>
<feature type="compositionally biased region" description="Acidic residues" evidence="11">
    <location>
        <begin position="4148"/>
        <end position="4170"/>
    </location>
</feature>
<dbReference type="PROSITE" id="PS00675">
    <property type="entry name" value="SIGMA54_INTERACT_1"/>
    <property type="match status" value="2"/>
</dbReference>
<feature type="compositionally biased region" description="Low complexity" evidence="11">
    <location>
        <begin position="4443"/>
        <end position="4458"/>
    </location>
</feature>
<dbReference type="PROSITE" id="PS50234">
    <property type="entry name" value="VWFA"/>
    <property type="match status" value="1"/>
</dbReference>
<dbReference type="InterPro" id="IPR027417">
    <property type="entry name" value="P-loop_NTPase"/>
</dbReference>
<feature type="compositionally biased region" description="Polar residues" evidence="11">
    <location>
        <begin position="3574"/>
        <end position="3589"/>
    </location>
</feature>
<feature type="domain" description="VWFA" evidence="12">
    <location>
        <begin position="4720"/>
        <end position="4912"/>
    </location>
</feature>
<dbReference type="CDD" id="cd00009">
    <property type="entry name" value="AAA"/>
    <property type="match status" value="1"/>
</dbReference>
<feature type="compositionally biased region" description="Basic and acidic residues" evidence="11">
    <location>
        <begin position="4199"/>
        <end position="4234"/>
    </location>
</feature>
<dbReference type="SMART" id="SM00382">
    <property type="entry name" value="AAA"/>
    <property type="match status" value="4"/>
</dbReference>
<dbReference type="FunFam" id="3.40.50.300:FF:000712">
    <property type="entry name" value="Midasin"/>
    <property type="match status" value="1"/>
</dbReference>
<keyword evidence="6 10" id="KW-0547">Nucleotide-binding</keyword>
<name>A0A067THH8_GALM3</name>
<dbReference type="Pfam" id="PF17867">
    <property type="entry name" value="AAA_lid_7"/>
    <property type="match status" value="3"/>
</dbReference>
<evidence type="ECO:0000256" key="4">
    <source>
        <dbReference type="ARBA" id="ARBA00017143"/>
    </source>
</evidence>
<comment type="subcellular location">
    <subcellularLocation>
        <location evidence="1">Nucleus</location>
        <location evidence="1">Nucleolus</location>
    </subcellularLocation>
    <subcellularLocation>
        <location evidence="2">Nucleus</location>
        <location evidence="2">Nucleoplasm</location>
    </subcellularLocation>
</comment>
<dbReference type="InterPro" id="IPR025662">
    <property type="entry name" value="Sigma_54_int_dom_ATP-bd_1"/>
</dbReference>
<protein>
    <recommendedName>
        <fullName evidence="4 10">Midasin</fullName>
    </recommendedName>
</protein>
<feature type="region of interest" description="Disordered" evidence="11">
    <location>
        <begin position="4488"/>
        <end position="4509"/>
    </location>
</feature>
<feature type="region of interest" description="Disordered" evidence="11">
    <location>
        <begin position="4075"/>
        <end position="4476"/>
    </location>
</feature>
<dbReference type="InterPro" id="IPR012099">
    <property type="entry name" value="Midasin"/>
</dbReference>
<dbReference type="FunFam" id="3.40.50.300:FF:000142">
    <property type="entry name" value="Midasin"/>
    <property type="match status" value="1"/>
</dbReference>
<dbReference type="PANTHER" id="PTHR48103:SF2">
    <property type="entry name" value="MIDASIN"/>
    <property type="match status" value="1"/>
</dbReference>
<evidence type="ECO:0000256" key="8">
    <source>
        <dbReference type="ARBA" id="ARBA00023186"/>
    </source>
</evidence>
<dbReference type="Pfam" id="PF17865">
    <property type="entry name" value="AAA_lid_5"/>
    <property type="match status" value="1"/>
</dbReference>
<evidence type="ECO:0000256" key="6">
    <source>
        <dbReference type="ARBA" id="ARBA00022741"/>
    </source>
</evidence>
<feature type="compositionally biased region" description="Acidic residues" evidence="11">
    <location>
        <begin position="4235"/>
        <end position="4261"/>
    </location>
</feature>
<dbReference type="FunFam" id="3.40.50.300:FF:001368">
    <property type="entry name" value="Midasin"/>
    <property type="match status" value="1"/>
</dbReference>
<organism evidence="13 14">
    <name type="scientific">Galerina marginata (strain CBS 339.88)</name>
    <dbReference type="NCBI Taxonomy" id="685588"/>
    <lineage>
        <taxon>Eukaryota</taxon>
        <taxon>Fungi</taxon>
        <taxon>Dikarya</taxon>
        <taxon>Basidiomycota</taxon>
        <taxon>Agaricomycotina</taxon>
        <taxon>Agaricomycetes</taxon>
        <taxon>Agaricomycetidae</taxon>
        <taxon>Agaricales</taxon>
        <taxon>Agaricineae</taxon>
        <taxon>Strophariaceae</taxon>
        <taxon>Galerina</taxon>
    </lineage>
</organism>
<evidence type="ECO:0000256" key="7">
    <source>
        <dbReference type="ARBA" id="ARBA00022840"/>
    </source>
</evidence>
<feature type="compositionally biased region" description="Polar residues" evidence="11">
    <location>
        <begin position="4459"/>
        <end position="4473"/>
    </location>
</feature>
<sequence length="4944" mass="552370">MSFASAIHDPLAINLGRQKAFLLSSIAPNTKHYNAVKTAPTTRQLLSTLSSLLAVPAFTKLVATCFQPILMDLCARWLESEDGVEGHLFALCSLVEVHEELFPILHQLLLKFYEEGPLSFISGTLSPISIDVTRLQRIVLAYYRIMQANRELPLHLSWSLAPLANLVWTPYLDNGVRLLAIRCYSLQSGMGEDERCKLEREIFGEPCGVDCNLNYGQNLDETEREVDGWIMPVVELKRVQQERDEIVTEPLDYFSREELDGKADVSPIEETDLSPFIANVHGVLLLRTISTSYPESIFIPLPSSIEALRHLALQISLRLPTLLTSAPSGGKALLLSHLSQLLHSESQNQIVTIHLADTSLDPRALLGSYVSSMVHPGSFEWKEGVLIRSMREGKWVVFEDIDKASNEVLGVIKPLVESLTAGKWIGGRAQLNVPSQGTVVGHAHFMLFATRSLLPSRDGTFHQPTFFGSHKFSEVIIQSPSTEELQTIVNVKFPRLVGSAAQITISLWDSVRKLGSHNSGRDIGLRELQKFCQRIDNLLPSSYQPMDISSEDGQHPTFADVFPNPSLREDMYLEARDVFFGAGTLTTSSRAHSQVVANIIGEYLCLDPERQSWVLRGKMPELEVEKDANGRTLALRIGRTRLPARSTKPNFSVTSTRPFAMHKPALSLLSRISNAVSHGEPVLLTGETGTGKTSVVSHLAWLLHRPLISLNLSHQTESSDLIGGLKPIDARIPGSNLQERLLVLFGATFSRRKNEKFEAEVRKAVTECKWKRAVGLWKESVRLALERIRSKQAEADVPLQVLDSEAPRKRRKTERPDLKSSEHAWSRFLLDVEEFEVQHVQGKGKFAFGFVEGPLIKALRTGDWVLLDEVNLASPETLECISGLLHSPTASITLTEHGSLEPVPRHPDFRLFACMNPATDIGKKDLPPTIRSRFTEIDVAPPDTDKDTLLSIISQYIGHIAVGDKRIVMDIAEFYTSVKQVAENRQIADGSNHRPHFSMRTLVRALTFAASTASSYSLRRSVWEGCLMAFTMALEGESAEIVVTLARKHLLSGVKNPQSVLSKDPQAPSQGVFVKFGPFYLEKGPHDEDPVEDYIITPSVQQKLIDLSRIILTRRFPVLIEGPTSAGKTSSIEYLAKRTGHRFVRINNHEHTDIQEYLGSYVSDPLTGKLIFKDGLLVQALRYGHWIVLDELNLAPTDVLEALNRLLDDNRELVIPETQEVVRPHPHFMLFATQNPPGLYAGRKVLSRAFRNRFLEVHFEDVPQTELEIILCQKCRIAPSYGKRIVGVFHELQKRRQTSRVFESKQGFATLRDLFRWAGRDAVGYQELAENGYMLLAERTRRPEDKIAVKEVIESVMGVRLEEDVMYDLFRPGIDVDSYLGHPVPKSPSIIWTKAMQRLYILVCRGLKFNEPILLVGETGSGKTSVCQVIADASSQRLLTLNCHQNTETADLIGGLRPVRNRSALQAEIVREASLALKEAGIVDFPSTIDGLGAMLSSEIKNSQCLDQHSRVRLETIYKRLLQLSSIFEWNDGPLIEAMHKGQIFLLDEISLADDSVLERLNSVLEPGRSIVLAERGGMDSEQATIQASQDFKLIATMNPGGDYGKKELSPALRNRFTEVWVPPVDDSSDLQMIINSMWRHDSLRSYTQLVLTFVEWLCLRVGDNSLMSLRDILAWVVFVNSAYKQDQTDGISGDELFHHAAHLAYVDGLSALPQLTAYSRDALDHLRIGALTKLQELVPLVESLGCAVPAHDPVTFFQLGSFAIPKGSGRPLRQSFSFNAPTTLNNAMRVIRACQVSKPILLEGSPGVGKTSLITALANLSGHRLCRINLSDQTDLIDLFGSDLPVEGGAAGEFAWKDAEFLRALQEGNWVLLDEMNLAPQAVLEGLNAVLDHRGTVYIPELNRSFERHPSFRIFAAQNPFHQGSGRKGLPRSFVNRFTKVYIDELTPSDLYTICSHIFPDIDEATLRAMISFNTQLNDKAIIQRSFAQDGYPWEFNLRDIIRWGLLTSTLTSPREPKAFLRNVYLHRFRSLQDQRSARKIFEHAFSATTQALEEAPPWKISPSEVQFGHFKCSRQNSAPLSRPRRILKMQLSALESLGDCVSHSWLAILTGPKSSGKTDIVRTLADFSGNTLREIHVNSATDTMDILGSFEQVDTRRRLLNLIDETIDLLNLDLRSIHGSKFAPSYRNRTSDLRSACEHSSTHNIQTLAGEVTILISQLIQTGSASVTNYQDIHASLKELASSTSSIGQFEWVDGPLIKAMKSGHWVLLDGANLCGPSVLDRLNSLCEPNGSLTLSERGFVNGKVQHIEPHSNFRLFMSVDPHYGELSRAMRNRGIEIALLPVPSSDDLIILRDHYRLPPSFTTLIANVSGQSAVFDALRRGIVDHKVSKLPLLSSTGRFLDQDSALSNLVDHAPGLLFSSPPIGNESSWIHFFSRSLLPGYMAHVQRYIAARFPLTHQIISKFLGSFPQEDVTYALQSFREAYAHQKEQSTAFFKTQPMDFYWNEGMPETYLHPDVNLPRLMVFEILDLSAAIFICKLQVPLIQDQKVAYKEKDRRVHGTVTALHTEIIKVACQVIRGSSIVKPDLMEVKLASKILGFSNHLKVALSASSYDFSALYAISNWLLDSLENCPSSFAPVLEHSKALHDVASLSTGLGLFAIWSKLFLDELPRAQQEVMKHTERMASSLKDSSDVPAFSVMSLESLPSALRSRNAESLTDLRQVLDQFLTANVLEEQPDDFAHIDINSILLELQMLEHCSRDNDNQTIFLSLQKHKFVGWKECGMYPLKDFNMERVSLRALACHGSVLRQHARLAILESRQLTDRIVQLANVLFQSLSLSSNNVAFITSIQKEFLPLMSSMSTQTPSQILGLAWLGLSRLLLNLTIPDTPMDPAVVQNSAYRRLQLDESNLRTQIRLHRQLEDLLTGNVDNDITLHLAPRLADIHMELERLPVVPTRTNVPRLHLFWSEVIQFQKNVLTSPKVDALLCALLQEDQGAYLREQVIQESLAGFYQRLDAVYPDFSDISILLKLAIHYMRLGLRLITESRPLSSNNTRAEWAASLISFPPASSSAKIIDSFPNFEPSNKEACRHILLALAAFSLETTLGLQSDDRFIWLQTAYEQLARLWLVDRAKEKKLDEENSTLYRRSKLDHTAITDAEIEEEQFLSMFPSFEDALETEANQHSELPRASVFVQPADMETLLLIHYNLMESHNGQTKNHPIVVFQEMRGLAIQALLLGSPESLPETLDHIAFPFQFVLLHNKIQDMDANHTLMRASYNFYLDANYTELTKCASAIISLRQRLHSISEEWPDQMVVKHLIERCEDILNISSKSPVAKLLSMVEQLLVHSEDWEAYSNRTNSIKVHQDELVRLVVDWRRLELSCWQCLLDSQAETFTKDLSGWWFHLYDAAVRGALSVLSQEPENGEKSFDSYIETLIPLLDTFITSSPLGQFHARMRLLRSFDSYIGFIARSKTALERQLLERVRRVLRATFGYYVLFSDLLHNRLMREKASLESEVKAFIKLASWKDVNVQALKQSAQKTHRQLYKIMKKFRDVLRQPVAGQLQVCPFSDTDHQSSSMDRPCQSPQAEQKSLPPRLALQTSQNHLLNLNATFGKYDSVVANHLRPFIQTHSAQSVDDVASEIITTSKNLASLTVPSGLSGDLRRKHQKALLVRKKRAWADMLKELKHAGFASNVKPEILLQNASQRWIREQPIMPGTSSMDIEVDKGELYFTKLSGSLPSLRASLPTHHSDLTTRELSRGHMFLESGFSMAVDLRSRLTATLDVYQQMQATVQRLHNLASCDECILPSSNLLASISSITKQLCRMSHALSELQDNANTLNQLEGVIIGDIFSEISSLIDTTNALSLSVGSLLNTLNVAPLSLLTRDENHLVTRAEHHLSQTMQTISKWCEKESRLNYLLSPLLQWLGQQPIVPISSSGSSSKLDGTKVENLLNSLLVSVQSMAARIPNEVDQDKEKAPEKYVLSGYQLSRDCTHILNLGGINDQLNRVLADISSQVDLRHMLNNILPFLEIYLALACDQLATHNNWTKSLFKLNYVLCSVLQTLSLQGFCQPQEGEDANGADGELADATGGVGIGEGSGTDNVSKEIEDESQIEGLKGEDQESKDPDGKHEDGDAIEMGDDFGGALEEVPEPDSDDDAVSEDGSEPEFDETLGNLDDLDPSAVDEKMWGDENGPEDSVDSGKADKDHAKEQEGSSEVVAKESKEQKKPKENSDDREMENEDTNAGEDVEEEAKAEENEESNDPNVSGAPIDEYVQEANTLDLPDEMDLDRDAVENEADRDVDDDDEGMKDEGDENPADDEAQNDVQDFPMDDPKVDSVPPVVEAADGPPADQSEGNPTETTQETEEEENPTLAEEVVARPDISTDGGMTDPNDVANPEAGEDTSAGEAGTSHGGTGQALSTEEIATNDEGSLEITQAAENVPAEGNGTGSAATGAQQGRNSSQSEIQPLSNPLRSLGDALQEIRQRFDEILNSDPNDAPREQVGESNKQSQLEYLLPKDVDHNNQALGPAGEEQVAKLNQLSIIEEEMQDEDAPMTMDVDTPFITEQHETQARDAVSQQQEGTGQGQRDDIEGAILQTTVQDLEKSVLHPDLSGAKNDVEMEDQGQDVELQLREWRAADYPEDGAERVWRLYESLTHDLAYTLCEQLRLILEPTLATRLKGDYRTGKRLNMKKVIAYIASDYTKDKIWLRRTKPSQREYQVLISIDDSRSMAESHSVHLAYQTLALISKALSRLESGDVGIAKFGETVDLLHGFDEGPFSDHAGIKVINAFRFTQKATNVLSLLETSLKVLENARERKAMSSASGADLWQLQIIISDGMCQDHNKLRTILRKAEEQRVMIVFIILDSLQSGATEPGSSASANNGSILTMEKAEFKTINGKMELQLKKYLDSFPFEYYVVLRHVEALPEVLAGTLKQFFERISEE</sequence>
<proteinExistence type="inferred from homology"/>
<comment type="similarity">
    <text evidence="3 10">Belongs to the midasin family.</text>
</comment>
<dbReference type="PANTHER" id="PTHR48103">
    <property type="entry name" value="MIDASIN-RELATED"/>
    <property type="match status" value="1"/>
</dbReference>
<dbReference type="Gene3D" id="3.40.50.300">
    <property type="entry name" value="P-loop containing nucleotide triphosphate hydrolases"/>
    <property type="match status" value="6"/>
</dbReference>
<evidence type="ECO:0000256" key="11">
    <source>
        <dbReference type="SAM" id="MobiDB-lite"/>
    </source>
</evidence>
<dbReference type="InterPro" id="IPR048617">
    <property type="entry name" value="MDN1_AAA_lid_4"/>
</dbReference>
<dbReference type="InterPro" id="IPR041190">
    <property type="entry name" value="Midasin_AAA_lid_5"/>
</dbReference>
<keyword evidence="8 10" id="KW-0143">Chaperone</keyword>
<dbReference type="Pfam" id="PF07728">
    <property type="entry name" value="AAA_5"/>
    <property type="match status" value="8"/>
</dbReference>
<evidence type="ECO:0000256" key="1">
    <source>
        <dbReference type="ARBA" id="ARBA00004604"/>
    </source>
</evidence>
<dbReference type="HOGENOM" id="CLU_000050_0_2_1"/>
<dbReference type="InterPro" id="IPR036465">
    <property type="entry name" value="vWFA_dom_sf"/>
</dbReference>
<dbReference type="GO" id="GO:0000055">
    <property type="term" value="P:ribosomal large subunit export from nucleus"/>
    <property type="evidence" value="ECO:0007669"/>
    <property type="project" value="TreeGrafter"/>
</dbReference>
<dbReference type="Proteomes" id="UP000027222">
    <property type="component" value="Unassembled WGS sequence"/>
</dbReference>
<keyword evidence="9 10" id="KW-0539">Nucleus</keyword>
<evidence type="ECO:0000256" key="3">
    <source>
        <dbReference type="ARBA" id="ARBA00007188"/>
    </source>
</evidence>
<dbReference type="GO" id="GO:0030687">
    <property type="term" value="C:preribosome, large subunit precursor"/>
    <property type="evidence" value="ECO:0007669"/>
    <property type="project" value="TreeGrafter"/>
</dbReference>
<dbReference type="GO" id="GO:0016887">
    <property type="term" value="F:ATP hydrolysis activity"/>
    <property type="evidence" value="ECO:0007669"/>
    <property type="project" value="InterPro"/>
</dbReference>
<dbReference type="InterPro" id="IPR040848">
    <property type="entry name" value="AAA_lid_7"/>
</dbReference>
<dbReference type="InterPro" id="IPR002035">
    <property type="entry name" value="VWF_A"/>
</dbReference>
<feature type="region of interest" description="Disordered" evidence="11">
    <location>
        <begin position="4569"/>
        <end position="4589"/>
    </location>
</feature>
<dbReference type="GO" id="GO:0005654">
    <property type="term" value="C:nucleoplasm"/>
    <property type="evidence" value="ECO:0007669"/>
    <property type="project" value="UniProtKB-SubCell"/>
</dbReference>
<feature type="region of interest" description="Disordered" evidence="11">
    <location>
        <begin position="3570"/>
        <end position="3591"/>
    </location>
</feature>
<gene>
    <name evidence="13" type="ORF">GALMADRAFT_206424</name>
</gene>
<evidence type="ECO:0000256" key="5">
    <source>
        <dbReference type="ARBA" id="ARBA00022553"/>
    </source>
</evidence>